<organism evidence="2 3">
    <name type="scientific">Gigaspora margarita</name>
    <dbReference type="NCBI Taxonomy" id="4874"/>
    <lineage>
        <taxon>Eukaryota</taxon>
        <taxon>Fungi</taxon>
        <taxon>Fungi incertae sedis</taxon>
        <taxon>Mucoromycota</taxon>
        <taxon>Glomeromycotina</taxon>
        <taxon>Glomeromycetes</taxon>
        <taxon>Diversisporales</taxon>
        <taxon>Gigasporaceae</taxon>
        <taxon>Gigaspora</taxon>
    </lineage>
</organism>
<gene>
    <name evidence="2" type="ORF">GMARGA_LOCUS30047</name>
</gene>
<evidence type="ECO:0000256" key="1">
    <source>
        <dbReference type="SAM" id="MobiDB-lite"/>
    </source>
</evidence>
<protein>
    <submittedName>
        <fullName evidence="2">5813_t:CDS:1</fullName>
    </submittedName>
</protein>
<accession>A0ABN7WFG4</accession>
<feature type="non-terminal residue" evidence="2">
    <location>
        <position position="1"/>
    </location>
</feature>
<keyword evidence="3" id="KW-1185">Reference proteome</keyword>
<evidence type="ECO:0000313" key="3">
    <source>
        <dbReference type="Proteomes" id="UP000789901"/>
    </source>
</evidence>
<reference evidence="2 3" key="1">
    <citation type="submission" date="2021-06" db="EMBL/GenBank/DDBJ databases">
        <authorList>
            <person name="Kallberg Y."/>
            <person name="Tangrot J."/>
            <person name="Rosling A."/>
        </authorList>
    </citation>
    <scope>NUCLEOTIDE SEQUENCE [LARGE SCALE GENOMIC DNA]</scope>
    <source>
        <strain evidence="2 3">120-4 pot B 10/14</strain>
    </source>
</reference>
<dbReference type="EMBL" id="CAJVQB010041577">
    <property type="protein sequence ID" value="CAG8829660.1"/>
    <property type="molecule type" value="Genomic_DNA"/>
</dbReference>
<feature type="compositionally biased region" description="Basic residues" evidence="1">
    <location>
        <begin position="10"/>
        <end position="19"/>
    </location>
</feature>
<evidence type="ECO:0000313" key="2">
    <source>
        <dbReference type="EMBL" id="CAG8829660.1"/>
    </source>
</evidence>
<dbReference type="Proteomes" id="UP000789901">
    <property type="component" value="Unassembled WGS sequence"/>
</dbReference>
<proteinExistence type="predicted"/>
<comment type="caution">
    <text evidence="2">The sequence shown here is derived from an EMBL/GenBank/DDBJ whole genome shotgun (WGS) entry which is preliminary data.</text>
</comment>
<sequence>DQENNANARAKGHALRLPKKNVQPPVREHNTSNIDIERILDRDDINELTDHTQDSDSSIPMIDRVQDFDTSINTSYEDSDSENASQDNRNKIEYNSVTLTPAIKPTRSIHFSIQDITNNESSNGNNTQDSDNSASVINALSLLKGFQSSCSNKNQTISKDTLTPTKSLLKKIISLLPKSI</sequence>
<name>A0ABN7WFG4_GIGMA</name>
<feature type="region of interest" description="Disordered" evidence="1">
    <location>
        <begin position="1"/>
        <end position="32"/>
    </location>
</feature>